<dbReference type="InterPro" id="IPR009602">
    <property type="entry name" value="CBAR/FAM92"/>
</dbReference>
<proteinExistence type="predicted"/>
<gene>
    <name evidence="1" type="ORF">ACHHYP_09754</name>
</gene>
<dbReference type="InterPro" id="IPR027267">
    <property type="entry name" value="AH/BAR_dom_sf"/>
</dbReference>
<dbReference type="GO" id="GO:0036064">
    <property type="term" value="C:ciliary basal body"/>
    <property type="evidence" value="ECO:0007669"/>
    <property type="project" value="TreeGrafter"/>
</dbReference>
<dbReference type="AlphaFoldDB" id="A0A1V9YMD9"/>
<dbReference type="Proteomes" id="UP000243579">
    <property type="component" value="Unassembled WGS sequence"/>
</dbReference>
<dbReference type="SUPFAM" id="SSF103657">
    <property type="entry name" value="BAR/IMD domain-like"/>
    <property type="match status" value="1"/>
</dbReference>
<dbReference type="GO" id="GO:0035869">
    <property type="term" value="C:ciliary transition zone"/>
    <property type="evidence" value="ECO:0007669"/>
    <property type="project" value="TreeGrafter"/>
</dbReference>
<comment type="caution">
    <text evidence="1">The sequence shown here is derived from an EMBL/GenBank/DDBJ whole genome shotgun (WGS) entry which is preliminary data.</text>
</comment>
<evidence type="ECO:0000313" key="2">
    <source>
        <dbReference type="Proteomes" id="UP000243579"/>
    </source>
</evidence>
<organism evidence="1 2">
    <name type="scientific">Achlya hypogyna</name>
    <name type="common">Oomycete</name>
    <name type="synonym">Protoachlya hypogyna</name>
    <dbReference type="NCBI Taxonomy" id="1202772"/>
    <lineage>
        <taxon>Eukaryota</taxon>
        <taxon>Sar</taxon>
        <taxon>Stramenopiles</taxon>
        <taxon>Oomycota</taxon>
        <taxon>Saprolegniomycetes</taxon>
        <taxon>Saprolegniales</taxon>
        <taxon>Achlyaceae</taxon>
        <taxon>Achlya</taxon>
    </lineage>
</organism>
<accession>A0A1V9YMD9</accession>
<name>A0A1V9YMD9_ACHHY</name>
<dbReference type="PANTHER" id="PTHR21223:SF2">
    <property type="entry name" value="CBY1-INTERACTING BAR DOMAIN-CONTAINING PROTEIN HOMOLOG"/>
    <property type="match status" value="1"/>
</dbReference>
<sequence length="231" mass="26536">MKEDVDERSKQLWNMLHLVERNLKVLEEQIAASTRFREARDAHAAKVAKALDDCAVTEACGSLKAAISSLGDATRTLSIETYEMMLVRPEQQAIVELTQIQDWGVVPMRRLIEDRDKALKTQNKLQRDIDEKLYLGGNKERDKRVRLLNDQKRRVENVNSLLDMHLTRFEYYRVTKMKKVMNEMARAQLYYHCKGVECFTVPCRTAPLIDPRQAADAISVDLPHAAGPLKP</sequence>
<protein>
    <submittedName>
        <fullName evidence="1">Uncharacterized protein</fullName>
    </submittedName>
</protein>
<dbReference type="Gene3D" id="1.20.1270.60">
    <property type="entry name" value="Arfaptin homology (AH) domain/BAR domain"/>
    <property type="match status" value="1"/>
</dbReference>
<keyword evidence="2" id="KW-1185">Reference proteome</keyword>
<evidence type="ECO:0000313" key="1">
    <source>
        <dbReference type="EMBL" id="OQR86879.1"/>
    </source>
</evidence>
<dbReference type="GO" id="GO:0060271">
    <property type="term" value="P:cilium assembly"/>
    <property type="evidence" value="ECO:0007669"/>
    <property type="project" value="TreeGrafter"/>
</dbReference>
<reference evidence="1 2" key="1">
    <citation type="journal article" date="2014" name="Genome Biol. Evol.">
        <title>The secreted proteins of Achlya hypogyna and Thraustotheca clavata identify the ancestral oomycete secretome and reveal gene acquisitions by horizontal gene transfer.</title>
        <authorList>
            <person name="Misner I."/>
            <person name="Blouin N."/>
            <person name="Leonard G."/>
            <person name="Richards T.A."/>
            <person name="Lane C.E."/>
        </authorList>
    </citation>
    <scope>NUCLEOTIDE SEQUENCE [LARGE SCALE GENOMIC DNA]</scope>
    <source>
        <strain evidence="1 2">ATCC 48635</strain>
    </source>
</reference>
<dbReference type="PANTHER" id="PTHR21223">
    <property type="entry name" value="CBY1-INTERACTING BAR DOMAIN-CONTAINING PROTEIN HOMOLOG"/>
    <property type="match status" value="1"/>
</dbReference>
<dbReference type="OrthoDB" id="60621at2759"/>
<dbReference type="EMBL" id="JNBR01001476">
    <property type="protein sequence ID" value="OQR86879.1"/>
    <property type="molecule type" value="Genomic_DNA"/>
</dbReference>